<dbReference type="Proteomes" id="UP000095281">
    <property type="component" value="Unplaced"/>
</dbReference>
<evidence type="ECO:0000313" key="2">
    <source>
        <dbReference type="WBParaSite" id="MhA1_Contig448.frz3.gene11"/>
    </source>
</evidence>
<proteinExistence type="predicted"/>
<accession>A0A1I8BQ85</accession>
<name>A0A1I8BQ85_MELHA</name>
<protein>
    <submittedName>
        <fullName evidence="2">Lipoprotein</fullName>
    </submittedName>
</protein>
<keyword evidence="1" id="KW-1185">Reference proteome</keyword>
<sequence>MNFAIYSSENDNEEESKAKLTKVSDINFDKCDFVKDAKLGVNETVCIQKFVKGIDNGKGETIEVDRKELISGSGGYEGSFSVESVRFDICNDEGYRVTEYLEFRKISTYFSNNSV</sequence>
<dbReference type="WBParaSite" id="MhA1_Contig448.frz3.gene11">
    <property type="protein sequence ID" value="MhA1_Contig448.frz3.gene11"/>
    <property type="gene ID" value="MhA1_Contig448.frz3.gene11"/>
</dbReference>
<reference evidence="2" key="1">
    <citation type="submission" date="2016-11" db="UniProtKB">
        <authorList>
            <consortium name="WormBaseParasite"/>
        </authorList>
    </citation>
    <scope>IDENTIFICATION</scope>
</reference>
<evidence type="ECO:0000313" key="1">
    <source>
        <dbReference type="Proteomes" id="UP000095281"/>
    </source>
</evidence>
<dbReference type="AlphaFoldDB" id="A0A1I8BQ85"/>
<organism evidence="1 2">
    <name type="scientific">Meloidogyne hapla</name>
    <name type="common">Root-knot nematode worm</name>
    <dbReference type="NCBI Taxonomy" id="6305"/>
    <lineage>
        <taxon>Eukaryota</taxon>
        <taxon>Metazoa</taxon>
        <taxon>Ecdysozoa</taxon>
        <taxon>Nematoda</taxon>
        <taxon>Chromadorea</taxon>
        <taxon>Rhabditida</taxon>
        <taxon>Tylenchina</taxon>
        <taxon>Tylenchomorpha</taxon>
        <taxon>Tylenchoidea</taxon>
        <taxon>Meloidogynidae</taxon>
        <taxon>Meloidogyninae</taxon>
        <taxon>Meloidogyne</taxon>
    </lineage>
</organism>